<reference evidence="2" key="1">
    <citation type="journal article" date="2013" name="Nat. Genet.">
        <title>The draft genomes of soft-shell turtle and green sea turtle yield insights into the development and evolution of the turtle-specific body plan.</title>
        <authorList>
            <person name="Wang Z."/>
            <person name="Pascual-Anaya J."/>
            <person name="Zadissa A."/>
            <person name="Li W."/>
            <person name="Niimura Y."/>
            <person name="Huang Z."/>
            <person name="Li C."/>
            <person name="White S."/>
            <person name="Xiong Z."/>
            <person name="Fang D."/>
            <person name="Wang B."/>
            <person name="Ming Y."/>
            <person name="Chen Y."/>
            <person name="Zheng Y."/>
            <person name="Kuraku S."/>
            <person name="Pignatelli M."/>
            <person name="Herrero J."/>
            <person name="Beal K."/>
            <person name="Nozawa M."/>
            <person name="Li Q."/>
            <person name="Wang J."/>
            <person name="Zhang H."/>
            <person name="Yu L."/>
            <person name="Shigenobu S."/>
            <person name="Wang J."/>
            <person name="Liu J."/>
            <person name="Flicek P."/>
            <person name="Searle S."/>
            <person name="Wang J."/>
            <person name="Kuratani S."/>
            <person name="Yin Y."/>
            <person name="Aken B."/>
            <person name="Zhang G."/>
            <person name="Irie N."/>
        </authorList>
    </citation>
    <scope>NUCLEOTIDE SEQUENCE [LARGE SCALE GENOMIC DNA]</scope>
</reference>
<dbReference type="Proteomes" id="UP000031443">
    <property type="component" value="Unassembled WGS sequence"/>
</dbReference>
<organism evidence="1 2">
    <name type="scientific">Chelonia mydas</name>
    <name type="common">Green sea-turtle</name>
    <name type="synonym">Chelonia agassizi</name>
    <dbReference type="NCBI Taxonomy" id="8469"/>
    <lineage>
        <taxon>Eukaryota</taxon>
        <taxon>Metazoa</taxon>
        <taxon>Chordata</taxon>
        <taxon>Craniata</taxon>
        <taxon>Vertebrata</taxon>
        <taxon>Euteleostomi</taxon>
        <taxon>Archelosauria</taxon>
        <taxon>Testudinata</taxon>
        <taxon>Testudines</taxon>
        <taxon>Cryptodira</taxon>
        <taxon>Durocryptodira</taxon>
        <taxon>Americhelydia</taxon>
        <taxon>Chelonioidea</taxon>
        <taxon>Cheloniidae</taxon>
        <taxon>Chelonia</taxon>
    </lineage>
</organism>
<proteinExistence type="predicted"/>
<accession>M7BKL7</accession>
<gene>
    <name evidence="1" type="ORF">UY3_04372</name>
</gene>
<evidence type="ECO:0000313" key="2">
    <source>
        <dbReference type="Proteomes" id="UP000031443"/>
    </source>
</evidence>
<dbReference type="EMBL" id="KB519804">
    <property type="protein sequence ID" value="EMP38426.1"/>
    <property type="molecule type" value="Genomic_DNA"/>
</dbReference>
<name>M7BKL7_CHEMY</name>
<sequence length="153" mass="16214">MGRGRPEASPGKVSTCSSPGKLPLLLRRRFLVSLPAAGCACAGRESLDFATLEQPEERRNVHYSDAFIGPSSSSCMLSTYHLPLPSCGLIPHRLGSSAVIPTNAETRSIIAHGQAVSEKDSYHLLIAAGTEISSALTGFLFTIPSIQMSALVF</sequence>
<protein>
    <submittedName>
        <fullName evidence="1">Uncharacterized protein</fullName>
    </submittedName>
</protein>
<evidence type="ECO:0000313" key="1">
    <source>
        <dbReference type="EMBL" id="EMP38426.1"/>
    </source>
</evidence>
<keyword evidence="2" id="KW-1185">Reference proteome</keyword>
<dbReference type="AlphaFoldDB" id="M7BKL7"/>